<protein>
    <submittedName>
        <fullName evidence="3">Myb family transcription factor phl8</fullName>
    </submittedName>
</protein>
<dbReference type="InterPro" id="IPR046955">
    <property type="entry name" value="PHR1-like"/>
</dbReference>
<feature type="region of interest" description="Disordered" evidence="1">
    <location>
        <begin position="17"/>
        <end position="47"/>
    </location>
</feature>
<organism evidence="3 4">
    <name type="scientific">Nicotiana attenuata</name>
    <name type="common">Coyote tobacco</name>
    <dbReference type="NCBI Taxonomy" id="49451"/>
    <lineage>
        <taxon>Eukaryota</taxon>
        <taxon>Viridiplantae</taxon>
        <taxon>Streptophyta</taxon>
        <taxon>Embryophyta</taxon>
        <taxon>Tracheophyta</taxon>
        <taxon>Spermatophyta</taxon>
        <taxon>Magnoliopsida</taxon>
        <taxon>eudicotyledons</taxon>
        <taxon>Gunneridae</taxon>
        <taxon>Pentapetalae</taxon>
        <taxon>asterids</taxon>
        <taxon>lamiids</taxon>
        <taxon>Solanales</taxon>
        <taxon>Solanaceae</taxon>
        <taxon>Nicotianoideae</taxon>
        <taxon>Nicotianeae</taxon>
        <taxon>Nicotiana</taxon>
    </lineage>
</organism>
<dbReference type="InterPro" id="IPR025756">
    <property type="entry name" value="Myb_CC_LHEQLE"/>
</dbReference>
<dbReference type="AlphaFoldDB" id="A0A1J6J726"/>
<dbReference type="GO" id="GO:0003700">
    <property type="term" value="F:DNA-binding transcription factor activity"/>
    <property type="evidence" value="ECO:0007669"/>
    <property type="project" value="InterPro"/>
</dbReference>
<evidence type="ECO:0000256" key="1">
    <source>
        <dbReference type="SAM" id="MobiDB-lite"/>
    </source>
</evidence>
<gene>
    <name evidence="3" type="primary">PHL8_1</name>
    <name evidence="3" type="ORF">A4A49_12085</name>
</gene>
<dbReference type="STRING" id="49451.A0A1J6J726"/>
<evidence type="ECO:0000313" key="4">
    <source>
        <dbReference type="Proteomes" id="UP000187609"/>
    </source>
</evidence>
<evidence type="ECO:0000313" key="3">
    <source>
        <dbReference type="EMBL" id="OIT05647.1"/>
    </source>
</evidence>
<name>A0A1J6J726_NICAT</name>
<dbReference type="SMR" id="A0A1J6J726"/>
<accession>A0A1J6J726</accession>
<evidence type="ECO:0000259" key="2">
    <source>
        <dbReference type="Pfam" id="PF14379"/>
    </source>
</evidence>
<dbReference type="PANTHER" id="PTHR31499:SF11">
    <property type="entry name" value="MYB FAMILY TRANSCRIPTION FACTOR PHL8"/>
    <property type="match status" value="1"/>
</dbReference>
<dbReference type="PANTHER" id="PTHR31499">
    <property type="entry name" value="MYB FAMILY TRANSCRIPTION FACTOR PHL11"/>
    <property type="match status" value="1"/>
</dbReference>
<dbReference type="OMA" id="QRTNEQF"/>
<proteinExistence type="predicted"/>
<dbReference type="Pfam" id="PF14379">
    <property type="entry name" value="Myb_CC_LHEQLE"/>
    <property type="match status" value="1"/>
</dbReference>
<dbReference type="Gramene" id="OIT05647">
    <property type="protein sequence ID" value="OIT05647"/>
    <property type="gene ID" value="A4A49_12085"/>
</dbReference>
<reference evidence="3" key="1">
    <citation type="submission" date="2016-11" db="EMBL/GenBank/DDBJ databases">
        <title>The genome of Nicotiana attenuata.</title>
        <authorList>
            <person name="Xu S."/>
            <person name="Brockmoeller T."/>
            <person name="Gaquerel E."/>
            <person name="Navarro A."/>
            <person name="Kuhl H."/>
            <person name="Gase K."/>
            <person name="Ling Z."/>
            <person name="Zhou W."/>
            <person name="Kreitzer C."/>
            <person name="Stanke M."/>
            <person name="Tang H."/>
            <person name="Lyons E."/>
            <person name="Pandey P."/>
            <person name="Pandey S.P."/>
            <person name="Timmermann B."/>
            <person name="Baldwin I.T."/>
        </authorList>
    </citation>
    <scope>NUCLEOTIDE SEQUENCE [LARGE SCALE GENOMIC DNA]</scope>
    <source>
        <strain evidence="3">UT</strain>
    </source>
</reference>
<keyword evidence="4" id="KW-1185">Reference proteome</keyword>
<feature type="compositionally biased region" description="Basic and acidic residues" evidence="1">
    <location>
        <begin position="22"/>
        <end position="47"/>
    </location>
</feature>
<feature type="domain" description="MYB-CC type transcription factor LHEQLE-containing" evidence="2">
    <location>
        <begin position="74"/>
        <end position="121"/>
    </location>
</feature>
<sequence length="259" mass="29341">MQSLSLEVQTKYRLAKSQLAQSDHENRQENNLESAIEHNRRKEDENSRDYFGAELKEKQSRDIRDAAQIQMNELQIARALKVQMEVQRKLHEQIEVQKHLQQRIEAQGKYLQSVLMKAQETLARYGSSDELAKAELSQSVSMLNKCCPSSSLSAITKIDGSILKDTDRNSPSSSMSTLTKIDDSITKEVGTWKRNSSILSLMDMNPGNGSGSNAEAKINKRSRTNIWTEQPSGKIRDTQRTNEQFASGPEVIDFISRCF</sequence>
<dbReference type="EMBL" id="MJEQ01037184">
    <property type="protein sequence ID" value="OIT05647.1"/>
    <property type="molecule type" value="Genomic_DNA"/>
</dbReference>
<comment type="caution">
    <text evidence="3">The sequence shown here is derived from an EMBL/GenBank/DDBJ whole genome shotgun (WGS) entry which is preliminary data.</text>
</comment>
<dbReference type="Proteomes" id="UP000187609">
    <property type="component" value="Unassembled WGS sequence"/>
</dbReference>